<proteinExistence type="predicted"/>
<name>A0A6J5DL46_9BURK</name>
<evidence type="ECO:0000313" key="2">
    <source>
        <dbReference type="Proteomes" id="UP000494363"/>
    </source>
</evidence>
<dbReference type="EMBL" id="CADIKH010000009">
    <property type="protein sequence ID" value="CAB3753961.1"/>
    <property type="molecule type" value="Genomic_DNA"/>
</dbReference>
<organism evidence="1 2">
    <name type="scientific">Paraburkholderia humisilvae</name>
    <dbReference type="NCBI Taxonomy" id="627669"/>
    <lineage>
        <taxon>Bacteria</taxon>
        <taxon>Pseudomonadati</taxon>
        <taxon>Pseudomonadota</taxon>
        <taxon>Betaproteobacteria</taxon>
        <taxon>Burkholderiales</taxon>
        <taxon>Burkholderiaceae</taxon>
        <taxon>Paraburkholderia</taxon>
    </lineage>
</organism>
<keyword evidence="2" id="KW-1185">Reference proteome</keyword>
<accession>A0A6J5DL46</accession>
<evidence type="ECO:0000313" key="1">
    <source>
        <dbReference type="EMBL" id="CAB3753961.1"/>
    </source>
</evidence>
<reference evidence="1 2" key="1">
    <citation type="submission" date="2020-04" db="EMBL/GenBank/DDBJ databases">
        <authorList>
            <person name="De Canck E."/>
        </authorList>
    </citation>
    <scope>NUCLEOTIDE SEQUENCE [LARGE SCALE GENOMIC DNA]</scope>
    <source>
        <strain evidence="1 2">LMG 29542</strain>
    </source>
</reference>
<dbReference type="Proteomes" id="UP000494363">
    <property type="component" value="Unassembled WGS sequence"/>
</dbReference>
<gene>
    <name evidence="1" type="ORF">LMG29542_02203</name>
</gene>
<protein>
    <submittedName>
        <fullName evidence="1">Uncharacterized protein</fullName>
    </submittedName>
</protein>
<sequence length="106" mass="11922">MANGYTALHGVAFERVELQLRAQGYSCKFACTYDEPAGSIPKDLLYTGKEGGWEMRRKIKAWCVKYGVTDYRIVRNTGLCAICTATSTNCGPEANYRTTPQRRTNR</sequence>
<dbReference type="RefSeq" id="WP_175226491.1">
    <property type="nucleotide sequence ID" value="NZ_CADIKH010000009.1"/>
</dbReference>
<dbReference type="AlphaFoldDB" id="A0A6J5DL46"/>